<name>A0A2P2Q9V1_RHIMU</name>
<accession>A0A2P2Q9V1</accession>
<organism evidence="1">
    <name type="scientific">Rhizophora mucronata</name>
    <name type="common">Asiatic mangrove</name>
    <dbReference type="NCBI Taxonomy" id="61149"/>
    <lineage>
        <taxon>Eukaryota</taxon>
        <taxon>Viridiplantae</taxon>
        <taxon>Streptophyta</taxon>
        <taxon>Embryophyta</taxon>
        <taxon>Tracheophyta</taxon>
        <taxon>Spermatophyta</taxon>
        <taxon>Magnoliopsida</taxon>
        <taxon>eudicotyledons</taxon>
        <taxon>Gunneridae</taxon>
        <taxon>Pentapetalae</taxon>
        <taxon>rosids</taxon>
        <taxon>fabids</taxon>
        <taxon>Malpighiales</taxon>
        <taxon>Rhizophoraceae</taxon>
        <taxon>Rhizophora</taxon>
    </lineage>
</organism>
<protein>
    <submittedName>
        <fullName evidence="1">Uncharacterized protein</fullName>
    </submittedName>
</protein>
<sequence length="45" mass="5168">MLGISFLGIPSNVFPCRQLDFFNLGHVCIELFLFYHAKRLVPSIN</sequence>
<dbReference type="AlphaFoldDB" id="A0A2P2Q9V1"/>
<evidence type="ECO:0000313" key="1">
    <source>
        <dbReference type="EMBL" id="MBX63727.1"/>
    </source>
</evidence>
<reference evidence="1" key="1">
    <citation type="submission" date="2018-02" db="EMBL/GenBank/DDBJ databases">
        <title>Rhizophora mucronata_Transcriptome.</title>
        <authorList>
            <person name="Meera S.P."/>
            <person name="Sreeshan A."/>
            <person name="Augustine A."/>
        </authorList>
    </citation>
    <scope>NUCLEOTIDE SEQUENCE</scope>
    <source>
        <tissue evidence="1">Leaf</tissue>
    </source>
</reference>
<proteinExistence type="predicted"/>
<dbReference type="EMBL" id="GGEC01083243">
    <property type="protein sequence ID" value="MBX63727.1"/>
    <property type="molecule type" value="Transcribed_RNA"/>
</dbReference>